<name>A0A4D7K717_9BACT</name>
<dbReference type="InterPro" id="IPR000792">
    <property type="entry name" value="Tscrpt_reg_LuxR_C"/>
</dbReference>
<keyword evidence="6" id="KW-1185">Reference proteome</keyword>
<keyword evidence="1" id="KW-0805">Transcription regulation</keyword>
<sequence>MKTLDYSSLMDHKIRRIIRQEEFRLSHIKHFQKLTPREKEIIELVIEGLSNKEIGEMLFISRCTVEQHRKNINRKLSIRNAMQLYSYALAFDLI</sequence>
<evidence type="ECO:0000313" key="5">
    <source>
        <dbReference type="EMBL" id="QCK15178.1"/>
    </source>
</evidence>
<protein>
    <recommendedName>
        <fullName evidence="4">HTH luxR-type domain-containing protein</fullName>
    </recommendedName>
</protein>
<dbReference type="SMART" id="SM00421">
    <property type="entry name" value="HTH_LUXR"/>
    <property type="match status" value="1"/>
</dbReference>
<evidence type="ECO:0000313" key="6">
    <source>
        <dbReference type="Proteomes" id="UP000298616"/>
    </source>
</evidence>
<organism evidence="5 6">
    <name type="scientific">Mangrovivirga cuniculi</name>
    <dbReference type="NCBI Taxonomy" id="2715131"/>
    <lineage>
        <taxon>Bacteria</taxon>
        <taxon>Pseudomonadati</taxon>
        <taxon>Bacteroidota</taxon>
        <taxon>Cytophagia</taxon>
        <taxon>Cytophagales</taxon>
        <taxon>Mangrovivirgaceae</taxon>
        <taxon>Mangrovivirga</taxon>
    </lineage>
</organism>
<accession>A0A4D7K717</accession>
<dbReference type="GO" id="GO:0006355">
    <property type="term" value="P:regulation of DNA-templated transcription"/>
    <property type="evidence" value="ECO:0007669"/>
    <property type="project" value="InterPro"/>
</dbReference>
<dbReference type="RefSeq" id="WP_137090763.1">
    <property type="nucleotide sequence ID" value="NZ_CP028923.1"/>
</dbReference>
<dbReference type="CDD" id="cd06170">
    <property type="entry name" value="LuxR_C_like"/>
    <property type="match status" value="1"/>
</dbReference>
<dbReference type="KEGG" id="fpf:DCC35_10680"/>
<feature type="domain" description="HTH luxR-type" evidence="4">
    <location>
        <begin position="27"/>
        <end position="92"/>
    </location>
</feature>
<keyword evidence="2" id="KW-0238">DNA-binding</keyword>
<dbReference type="PROSITE" id="PS00622">
    <property type="entry name" value="HTH_LUXR_1"/>
    <property type="match status" value="1"/>
</dbReference>
<dbReference type="InterPro" id="IPR036388">
    <property type="entry name" value="WH-like_DNA-bd_sf"/>
</dbReference>
<dbReference type="Pfam" id="PF00196">
    <property type="entry name" value="GerE"/>
    <property type="match status" value="1"/>
</dbReference>
<dbReference type="GO" id="GO:0003677">
    <property type="term" value="F:DNA binding"/>
    <property type="evidence" value="ECO:0007669"/>
    <property type="project" value="UniProtKB-KW"/>
</dbReference>
<dbReference type="SUPFAM" id="SSF46894">
    <property type="entry name" value="C-terminal effector domain of the bipartite response regulators"/>
    <property type="match status" value="1"/>
</dbReference>
<gene>
    <name evidence="5" type="ORF">DCC35_10680</name>
</gene>
<dbReference type="Gene3D" id="1.10.10.10">
    <property type="entry name" value="Winged helix-like DNA-binding domain superfamily/Winged helix DNA-binding domain"/>
    <property type="match status" value="1"/>
</dbReference>
<dbReference type="PANTHER" id="PTHR44688:SF16">
    <property type="entry name" value="DNA-BINDING TRANSCRIPTIONAL ACTIVATOR DEVR_DOSR"/>
    <property type="match status" value="1"/>
</dbReference>
<evidence type="ECO:0000256" key="2">
    <source>
        <dbReference type="ARBA" id="ARBA00023125"/>
    </source>
</evidence>
<dbReference type="PRINTS" id="PR00038">
    <property type="entry name" value="HTHLUXR"/>
</dbReference>
<evidence type="ECO:0000256" key="3">
    <source>
        <dbReference type="ARBA" id="ARBA00023163"/>
    </source>
</evidence>
<dbReference type="PANTHER" id="PTHR44688">
    <property type="entry name" value="DNA-BINDING TRANSCRIPTIONAL ACTIVATOR DEVR_DOSR"/>
    <property type="match status" value="1"/>
</dbReference>
<reference evidence="5 6" key="1">
    <citation type="submission" date="2018-04" db="EMBL/GenBank/DDBJ databases">
        <title>Complete genome uncultured novel isolate.</title>
        <authorList>
            <person name="Merlino G."/>
        </authorList>
    </citation>
    <scope>NUCLEOTIDE SEQUENCE [LARGE SCALE GENOMIC DNA]</scope>
    <source>
        <strain evidence="6">R1DC9</strain>
    </source>
</reference>
<evidence type="ECO:0000259" key="4">
    <source>
        <dbReference type="PROSITE" id="PS50043"/>
    </source>
</evidence>
<dbReference type="EMBL" id="CP028923">
    <property type="protein sequence ID" value="QCK15178.1"/>
    <property type="molecule type" value="Genomic_DNA"/>
</dbReference>
<proteinExistence type="predicted"/>
<dbReference type="AlphaFoldDB" id="A0A4D7K717"/>
<dbReference type="PROSITE" id="PS50043">
    <property type="entry name" value="HTH_LUXR_2"/>
    <property type="match status" value="1"/>
</dbReference>
<dbReference type="InterPro" id="IPR016032">
    <property type="entry name" value="Sig_transdc_resp-reg_C-effctor"/>
</dbReference>
<evidence type="ECO:0000256" key="1">
    <source>
        <dbReference type="ARBA" id="ARBA00023015"/>
    </source>
</evidence>
<dbReference type="OrthoDB" id="9797341at2"/>
<keyword evidence="3" id="KW-0804">Transcription</keyword>
<dbReference type="Proteomes" id="UP000298616">
    <property type="component" value="Chromosome"/>
</dbReference>